<dbReference type="EMBL" id="JAGKQQ010000001">
    <property type="protein sequence ID" value="MBP3958232.1"/>
    <property type="molecule type" value="Genomic_DNA"/>
</dbReference>
<dbReference type="PANTHER" id="PTHR32347:SF29">
    <property type="entry name" value="UPF0194 MEMBRANE PROTEIN YBHG"/>
    <property type="match status" value="1"/>
</dbReference>
<proteinExistence type="predicted"/>
<sequence>MNWLRKARPVLIITGLALVIGSLVGARELTHGASTDAPAKGDAPRAAGGTIVLATVDTDPGPVSYGLPPVLPSGTVIKVFVKDREEVKADQPLYAFDATLPQATVESAKAAVALAETKVAEAKEGKKRHAKSIEVMKKGVEALDDRARDVLGYRNLIKKNLEDSYKRNGFPAEEWEVKLSIDPTYADAQIKYRGAYNELEVEKAKLGALEAVNAQLPIDQAEAAVKQAEAEKAKAQVAVDMCVVKAKTAGTVEQVSISQGTTLGISTRAPALWLIPAGPRVVRAEVEAEFAHRIGNDRIGKQVTISDHSDSKLTYTGTVRGIGSTFLPKRSTAENLLGSDTRVIEAVIDVTDPAPAGKPPLLIGQRVRVNFGQ</sequence>
<dbReference type="PANTHER" id="PTHR32347">
    <property type="entry name" value="EFFLUX SYSTEM COMPONENT YKNX-RELATED"/>
    <property type="match status" value="1"/>
</dbReference>
<comment type="subcellular location">
    <subcellularLocation>
        <location evidence="1">Cell envelope</location>
    </subcellularLocation>
</comment>
<dbReference type="Gene3D" id="1.10.287.470">
    <property type="entry name" value="Helix hairpin bin"/>
    <property type="match status" value="2"/>
</dbReference>
<dbReference type="InterPro" id="IPR050465">
    <property type="entry name" value="UPF0194_transport"/>
</dbReference>
<reference evidence="3 4" key="1">
    <citation type="submission" date="2021-04" db="EMBL/GenBank/DDBJ databases">
        <authorList>
            <person name="Ivanova A."/>
        </authorList>
    </citation>
    <scope>NUCLEOTIDE SEQUENCE [LARGE SCALE GENOMIC DNA]</scope>
    <source>
        <strain evidence="3 4">G18</strain>
    </source>
</reference>
<evidence type="ECO:0000313" key="3">
    <source>
        <dbReference type="EMBL" id="MBP3958232.1"/>
    </source>
</evidence>
<dbReference type="Gene3D" id="2.40.30.170">
    <property type="match status" value="1"/>
</dbReference>
<keyword evidence="2" id="KW-0175">Coiled coil</keyword>
<evidence type="ECO:0000256" key="1">
    <source>
        <dbReference type="ARBA" id="ARBA00004196"/>
    </source>
</evidence>
<dbReference type="RefSeq" id="WP_210658022.1">
    <property type="nucleotide sequence ID" value="NZ_JAGKQQ010000001.1"/>
</dbReference>
<accession>A0ABS5BWW8</accession>
<dbReference type="SUPFAM" id="SSF111369">
    <property type="entry name" value="HlyD-like secretion proteins"/>
    <property type="match status" value="2"/>
</dbReference>
<keyword evidence="4" id="KW-1185">Reference proteome</keyword>
<dbReference type="Gene3D" id="2.40.50.100">
    <property type="match status" value="2"/>
</dbReference>
<protein>
    <submittedName>
        <fullName evidence="3">HlyD family efflux transporter periplasmic adaptor subunit</fullName>
    </submittedName>
</protein>
<organism evidence="3 4">
    <name type="scientific">Gemmata palustris</name>
    <dbReference type="NCBI Taxonomy" id="2822762"/>
    <lineage>
        <taxon>Bacteria</taxon>
        <taxon>Pseudomonadati</taxon>
        <taxon>Planctomycetota</taxon>
        <taxon>Planctomycetia</taxon>
        <taxon>Gemmatales</taxon>
        <taxon>Gemmataceae</taxon>
        <taxon>Gemmata</taxon>
    </lineage>
</organism>
<comment type="caution">
    <text evidence="3">The sequence shown here is derived from an EMBL/GenBank/DDBJ whole genome shotgun (WGS) entry which is preliminary data.</text>
</comment>
<dbReference type="Proteomes" id="UP000676565">
    <property type="component" value="Unassembled WGS sequence"/>
</dbReference>
<evidence type="ECO:0000256" key="2">
    <source>
        <dbReference type="ARBA" id="ARBA00023054"/>
    </source>
</evidence>
<name>A0ABS5BWW8_9BACT</name>
<evidence type="ECO:0000313" key="4">
    <source>
        <dbReference type="Proteomes" id="UP000676565"/>
    </source>
</evidence>
<gene>
    <name evidence="3" type="ORF">J8F10_23535</name>
</gene>